<proteinExistence type="predicted"/>
<dbReference type="Pfam" id="PF19838">
    <property type="entry name" value="LptD_2"/>
    <property type="match status" value="1"/>
</dbReference>
<keyword evidence="4" id="KW-1185">Reference proteome</keyword>
<dbReference type="InterPro" id="IPR050218">
    <property type="entry name" value="LptD"/>
</dbReference>
<dbReference type="InterPro" id="IPR045659">
    <property type="entry name" value="LptD_2"/>
</dbReference>
<reference evidence="3 4" key="1">
    <citation type="submission" date="2020-05" db="EMBL/GenBank/DDBJ databases">
        <title>Distinct polysaccharide utilization as determinants for interspecies competition between intestinal Prevotella spp.</title>
        <authorList>
            <person name="Galvez E.J.C."/>
            <person name="Iljazovic A."/>
            <person name="Strowig T."/>
        </authorList>
    </citation>
    <scope>NUCLEOTIDE SEQUENCE [LARGE SCALE GENOMIC DNA]</scope>
    <source>
        <strain evidence="3 4">PCHR</strain>
    </source>
</reference>
<organism evidence="3 4">
    <name type="scientific">Xylanibacter caecicola</name>
    <dbReference type="NCBI Taxonomy" id="2736294"/>
    <lineage>
        <taxon>Bacteria</taxon>
        <taxon>Pseudomonadati</taxon>
        <taxon>Bacteroidota</taxon>
        <taxon>Bacteroidia</taxon>
        <taxon>Bacteroidales</taxon>
        <taxon>Prevotellaceae</taxon>
        <taxon>Xylanibacter</taxon>
    </lineage>
</organism>
<feature type="domain" description="LPS-assembly protein LptD central" evidence="2">
    <location>
        <begin position="240"/>
        <end position="717"/>
    </location>
</feature>
<feature type="compositionally biased region" description="Acidic residues" evidence="1">
    <location>
        <begin position="769"/>
        <end position="790"/>
    </location>
</feature>
<protein>
    <submittedName>
        <fullName evidence="3">LPS-assembly protein LptD</fullName>
    </submittedName>
</protein>
<dbReference type="PANTHER" id="PTHR30189:SF1">
    <property type="entry name" value="LPS-ASSEMBLY PROTEIN LPTD"/>
    <property type="match status" value="1"/>
</dbReference>
<evidence type="ECO:0000313" key="4">
    <source>
        <dbReference type="Proteomes" id="UP000820977"/>
    </source>
</evidence>
<dbReference type="RefSeq" id="WP_172345543.1">
    <property type="nucleotide sequence ID" value="NZ_CATJFF010000041.1"/>
</dbReference>
<accession>A0ABX2B4A8</accession>
<comment type="caution">
    <text evidence="3">The sequence shown here is derived from an EMBL/GenBank/DDBJ whole genome shotgun (WGS) entry which is preliminary data.</text>
</comment>
<sequence>MRTKSIIFILLSAFMFMWADNGMPFLQKKRRGAAKNNSVAVADTVLADTTARMSGPDTTKMDSLQLAIYRHNRAVDDSIRLDSLNRKKANGIDAPVNFASEDSMVYDAGNKLAYLFGASNVKYENMDLTSDRIALSMDSSLVRATGTADTTGEVKGQPVFKMGSDEYESDTIAFNFKTKKGFINNVYTAQQDGFLSSERSKRDSSGVLYLEHGRYTTCDLPHPDFYIALSRAKVRPGKDVVFGPAYLVVADVPLPIAIPYGFFPFTKSYSSGFIMPTYGDESSRGFYLRDGGYYFAMSDKWDLKLLGEIYTKGSWGLSAASNYRKRYKYSGSFYFSYQDTKNGDKGMPDFAEQESFKIQWMHRQDAKANPFSTLSASVNFATSSYERNNLNSMYNPQSYTQSTRTSSVSWSTTFSSIGMTLSGTTNLNQNMRDSMIDLTLPDLNISISRFYPFKRKRMVGKERWYEKISMSYTGHLSNSIHTKEDQLMKANLVKDWRNGFQHSVPINANFTLFNFLNINPSISFTDRMYTNKVMRSWDEAAQREVCDTIYGFNNVYNWSMSLSASTKLYGFYVPNRKIFGDKIVAVRHVFTPNVSFNYAPDFGAERYGYYKTYQKTDADGNVSLVEYSPYTGSLFGVPDRGKTGSFTFDMSNNIEMKIRSDKDSTGFKKISIIDELGASMSYNMAAKQRPWSDLTMRIRLKWWKNYTFNMNAVFATYAYELDENGKPYIGTHTEYSKGRFGRFQGMSQNISFTLNPEKLKKWFGRGDDEKEDEDNDDEGMDTDVESNVDDDMIRGQRGAKKKTSSKAETDEDGYMKFSMPWSLTVGYGITMRENTAGRFNTKSMRYPYKFTQNLNFSGNVRISDGWNISFSSGYDFEEHDLSMTTASLQRDLHCFSMSCSVVLAPYTSYNFSFRCNAATLTDALKYDKRSGYTNAVQWY</sequence>
<dbReference type="Proteomes" id="UP000820977">
    <property type="component" value="Unassembled WGS sequence"/>
</dbReference>
<name>A0ABX2B4A8_9BACT</name>
<dbReference type="PANTHER" id="PTHR30189">
    <property type="entry name" value="LPS-ASSEMBLY PROTEIN"/>
    <property type="match status" value="1"/>
</dbReference>
<dbReference type="EMBL" id="JABKKJ010000027">
    <property type="protein sequence ID" value="NPE26076.1"/>
    <property type="molecule type" value="Genomic_DNA"/>
</dbReference>
<evidence type="ECO:0000313" key="3">
    <source>
        <dbReference type="EMBL" id="NPE26076.1"/>
    </source>
</evidence>
<evidence type="ECO:0000259" key="2">
    <source>
        <dbReference type="Pfam" id="PF19838"/>
    </source>
</evidence>
<evidence type="ECO:0000256" key="1">
    <source>
        <dbReference type="SAM" id="MobiDB-lite"/>
    </source>
</evidence>
<feature type="region of interest" description="Disordered" evidence="1">
    <location>
        <begin position="764"/>
        <end position="809"/>
    </location>
</feature>
<gene>
    <name evidence="3" type="ORF">HPS54_11250</name>
</gene>